<dbReference type="InterPro" id="IPR050708">
    <property type="entry name" value="T6SS_VgrG/RHS"/>
</dbReference>
<dbReference type="PANTHER" id="PTHR32305">
    <property type="match status" value="1"/>
</dbReference>
<dbReference type="Gene3D" id="2.180.10.10">
    <property type="entry name" value="RHS repeat-associated core"/>
    <property type="match status" value="1"/>
</dbReference>
<protein>
    <submittedName>
        <fullName evidence="1">RHS repeat-associated core domain-containing protein</fullName>
    </submittedName>
</protein>
<name>A0ABW9RHI3_9BACT</name>
<evidence type="ECO:0000313" key="1">
    <source>
        <dbReference type="EMBL" id="MTI23398.1"/>
    </source>
</evidence>
<keyword evidence="2" id="KW-1185">Reference proteome</keyword>
<accession>A0ABW9RHI3</accession>
<dbReference type="RefSeq" id="WP_185155888.1">
    <property type="nucleotide sequence ID" value="NZ_SMLW01000142.1"/>
</dbReference>
<feature type="non-terminal residue" evidence="1">
    <location>
        <position position="191"/>
    </location>
</feature>
<dbReference type="PANTHER" id="PTHR32305:SF15">
    <property type="entry name" value="PROTEIN RHSA-RELATED"/>
    <property type="match status" value="1"/>
</dbReference>
<comment type="caution">
    <text evidence="1">The sequence shown here is derived from an EMBL/GenBank/DDBJ whole genome shotgun (WGS) entry which is preliminary data.</text>
</comment>
<dbReference type="Proteomes" id="UP000798808">
    <property type="component" value="Unassembled WGS sequence"/>
</dbReference>
<gene>
    <name evidence="1" type="ORF">E1163_00385</name>
</gene>
<dbReference type="EMBL" id="SMLW01000142">
    <property type="protein sequence ID" value="MTI23398.1"/>
    <property type="molecule type" value="Genomic_DNA"/>
</dbReference>
<sequence length="191" mass="21470">FVYIYLSNESDSELPMFFDDLDVVLTESNVLETSDYYPFGLQIAGGFKRVTAKENRYKYNGKEEQPEWGVIDYGARFYDPALGRFMVIDNYADIYWGLSPYNYVANNPINLIDPDGNTIVDSQGNVVSVEFDDDGNITNITGTEDQSLVDLIHSTYADSDVGRETINTLNAEGTTYKISISEEGAIWESPD</sequence>
<reference evidence="1 2" key="1">
    <citation type="submission" date="2019-02" db="EMBL/GenBank/DDBJ databases">
        <authorList>
            <person name="Goldberg S.R."/>
            <person name="Haltli B.A."/>
            <person name="Correa H."/>
            <person name="Russell K.G."/>
        </authorList>
    </citation>
    <scope>NUCLEOTIDE SEQUENCE [LARGE SCALE GENOMIC DNA]</scope>
    <source>
        <strain evidence="1 2">JCM 16186</strain>
    </source>
</reference>
<feature type="non-terminal residue" evidence="1">
    <location>
        <position position="1"/>
    </location>
</feature>
<organism evidence="1 2">
    <name type="scientific">Fulvivirga kasyanovii</name>
    <dbReference type="NCBI Taxonomy" id="396812"/>
    <lineage>
        <taxon>Bacteria</taxon>
        <taxon>Pseudomonadati</taxon>
        <taxon>Bacteroidota</taxon>
        <taxon>Cytophagia</taxon>
        <taxon>Cytophagales</taxon>
        <taxon>Fulvivirgaceae</taxon>
        <taxon>Fulvivirga</taxon>
    </lineage>
</organism>
<evidence type="ECO:0000313" key="2">
    <source>
        <dbReference type="Proteomes" id="UP000798808"/>
    </source>
</evidence>
<dbReference type="NCBIfam" id="TIGR03696">
    <property type="entry name" value="Rhs_assc_core"/>
    <property type="match status" value="1"/>
</dbReference>
<dbReference type="InterPro" id="IPR022385">
    <property type="entry name" value="Rhs_assc_core"/>
</dbReference>
<proteinExistence type="predicted"/>